<dbReference type="AlphaFoldDB" id="A0A9D4LUQ5"/>
<dbReference type="EMBL" id="JAIWYP010000002">
    <property type="protein sequence ID" value="KAH3864396.1"/>
    <property type="molecule type" value="Genomic_DNA"/>
</dbReference>
<evidence type="ECO:0000256" key="1">
    <source>
        <dbReference type="SAM" id="MobiDB-lite"/>
    </source>
</evidence>
<accession>A0A9D4LUQ5</accession>
<comment type="caution">
    <text evidence="2">The sequence shown here is derived from an EMBL/GenBank/DDBJ whole genome shotgun (WGS) entry which is preliminary data.</text>
</comment>
<feature type="compositionally biased region" description="Basic and acidic residues" evidence="1">
    <location>
        <begin position="32"/>
        <end position="44"/>
    </location>
</feature>
<organism evidence="2 3">
    <name type="scientific">Dreissena polymorpha</name>
    <name type="common">Zebra mussel</name>
    <name type="synonym">Mytilus polymorpha</name>
    <dbReference type="NCBI Taxonomy" id="45954"/>
    <lineage>
        <taxon>Eukaryota</taxon>
        <taxon>Metazoa</taxon>
        <taxon>Spiralia</taxon>
        <taxon>Lophotrochozoa</taxon>
        <taxon>Mollusca</taxon>
        <taxon>Bivalvia</taxon>
        <taxon>Autobranchia</taxon>
        <taxon>Heteroconchia</taxon>
        <taxon>Euheterodonta</taxon>
        <taxon>Imparidentia</taxon>
        <taxon>Neoheterodontei</taxon>
        <taxon>Myida</taxon>
        <taxon>Dreissenoidea</taxon>
        <taxon>Dreissenidae</taxon>
        <taxon>Dreissena</taxon>
    </lineage>
</organism>
<protein>
    <submittedName>
        <fullName evidence="2">Uncharacterized protein</fullName>
    </submittedName>
</protein>
<feature type="region of interest" description="Disordered" evidence="1">
    <location>
        <begin position="1"/>
        <end position="82"/>
    </location>
</feature>
<reference evidence="2" key="1">
    <citation type="journal article" date="2019" name="bioRxiv">
        <title>The Genome of the Zebra Mussel, Dreissena polymorpha: A Resource for Invasive Species Research.</title>
        <authorList>
            <person name="McCartney M.A."/>
            <person name="Auch B."/>
            <person name="Kono T."/>
            <person name="Mallez S."/>
            <person name="Zhang Y."/>
            <person name="Obille A."/>
            <person name="Becker A."/>
            <person name="Abrahante J.E."/>
            <person name="Garbe J."/>
            <person name="Badalamenti J.P."/>
            <person name="Herman A."/>
            <person name="Mangelson H."/>
            <person name="Liachko I."/>
            <person name="Sullivan S."/>
            <person name="Sone E.D."/>
            <person name="Koren S."/>
            <person name="Silverstein K.A.T."/>
            <person name="Beckman K.B."/>
            <person name="Gohl D.M."/>
        </authorList>
    </citation>
    <scope>NUCLEOTIDE SEQUENCE</scope>
    <source>
        <strain evidence="2">Duluth1</strain>
        <tissue evidence="2">Whole animal</tissue>
    </source>
</reference>
<reference evidence="2" key="2">
    <citation type="submission" date="2020-11" db="EMBL/GenBank/DDBJ databases">
        <authorList>
            <person name="McCartney M.A."/>
            <person name="Auch B."/>
            <person name="Kono T."/>
            <person name="Mallez S."/>
            <person name="Becker A."/>
            <person name="Gohl D.M."/>
            <person name="Silverstein K.A.T."/>
            <person name="Koren S."/>
            <person name="Bechman K.B."/>
            <person name="Herman A."/>
            <person name="Abrahante J.E."/>
            <person name="Garbe J."/>
        </authorList>
    </citation>
    <scope>NUCLEOTIDE SEQUENCE</scope>
    <source>
        <strain evidence="2">Duluth1</strain>
        <tissue evidence="2">Whole animal</tissue>
    </source>
</reference>
<dbReference type="Proteomes" id="UP000828390">
    <property type="component" value="Unassembled WGS sequence"/>
</dbReference>
<sequence>MEEEKLKWLPEPELDDTREHFLPYKQATNQETTEKDRPSLTDKKVCKKNTVKPRPGSSVEIHGEIEEDEERETSGQPQVNDTSIESVADVPLSIQNARAVAICVECRKPRVVYSKTKLNQRKEVALAMFLREYEFSCGAHLFPPSAALSEMKKTVVTRPFVQCATPVELCYQGCQLSLN</sequence>
<gene>
    <name evidence="2" type="ORF">DPMN_027413</name>
</gene>
<feature type="compositionally biased region" description="Basic and acidic residues" evidence="1">
    <location>
        <begin position="1"/>
        <end position="22"/>
    </location>
</feature>
<proteinExistence type="predicted"/>
<keyword evidence="3" id="KW-1185">Reference proteome</keyword>
<evidence type="ECO:0000313" key="2">
    <source>
        <dbReference type="EMBL" id="KAH3864396.1"/>
    </source>
</evidence>
<name>A0A9D4LUQ5_DREPO</name>
<evidence type="ECO:0000313" key="3">
    <source>
        <dbReference type="Proteomes" id="UP000828390"/>
    </source>
</evidence>